<accession>A0ABQ3XLB7</accession>
<evidence type="ECO:0000313" key="3">
    <source>
        <dbReference type="Proteomes" id="UP000612282"/>
    </source>
</evidence>
<protein>
    <submittedName>
        <fullName evidence="2">Uncharacterized protein</fullName>
    </submittedName>
</protein>
<feature type="transmembrane region" description="Helical" evidence="1">
    <location>
        <begin position="112"/>
        <end position="133"/>
    </location>
</feature>
<sequence length="144" mass="15396">MTAAVRAVTAREPGSRYTPGLGSVIVPRVFTKQELRTYGPRVGAVLLAGWGAYLALYPPTIVRTDGSRYERVVASWECEPPIALVFTETIRDSSSRSTPASESADQACRDRAIGSGVAIGLLGTGVALLLGFARPMPRREKTDS</sequence>
<dbReference type="EMBL" id="BOMG01000095">
    <property type="protein sequence ID" value="GID59205.1"/>
    <property type="molecule type" value="Genomic_DNA"/>
</dbReference>
<keyword evidence="1" id="KW-0812">Transmembrane</keyword>
<keyword evidence="1" id="KW-0472">Membrane</keyword>
<comment type="caution">
    <text evidence="2">The sequence shown here is derived from an EMBL/GenBank/DDBJ whole genome shotgun (WGS) entry which is preliminary data.</text>
</comment>
<keyword evidence="3" id="KW-1185">Reference proteome</keyword>
<gene>
    <name evidence="2" type="ORF">Aco03nite_076090</name>
</gene>
<proteinExistence type="predicted"/>
<keyword evidence="1" id="KW-1133">Transmembrane helix</keyword>
<organism evidence="2 3">
    <name type="scientific">Actinoplanes couchii</name>
    <dbReference type="NCBI Taxonomy" id="403638"/>
    <lineage>
        <taxon>Bacteria</taxon>
        <taxon>Bacillati</taxon>
        <taxon>Actinomycetota</taxon>
        <taxon>Actinomycetes</taxon>
        <taxon>Micromonosporales</taxon>
        <taxon>Micromonosporaceae</taxon>
        <taxon>Actinoplanes</taxon>
    </lineage>
</organism>
<reference evidence="2 3" key="1">
    <citation type="submission" date="2021-01" db="EMBL/GenBank/DDBJ databases">
        <title>Whole genome shotgun sequence of Actinoplanes couchii NBRC 106145.</title>
        <authorList>
            <person name="Komaki H."/>
            <person name="Tamura T."/>
        </authorList>
    </citation>
    <scope>NUCLEOTIDE SEQUENCE [LARGE SCALE GENOMIC DNA]</scope>
    <source>
        <strain evidence="2 3">NBRC 106145</strain>
    </source>
</reference>
<dbReference type="Proteomes" id="UP000612282">
    <property type="component" value="Unassembled WGS sequence"/>
</dbReference>
<name>A0ABQ3XLB7_9ACTN</name>
<evidence type="ECO:0000313" key="2">
    <source>
        <dbReference type="EMBL" id="GID59205.1"/>
    </source>
</evidence>
<evidence type="ECO:0000256" key="1">
    <source>
        <dbReference type="SAM" id="Phobius"/>
    </source>
</evidence>